<dbReference type="Pfam" id="PF13828">
    <property type="entry name" value="DUF4190"/>
    <property type="match status" value="1"/>
</dbReference>
<gene>
    <name evidence="4" type="ORF">HRU87_00940</name>
</gene>
<feature type="region of interest" description="Disordered" evidence="1">
    <location>
        <begin position="1"/>
        <end position="27"/>
    </location>
</feature>
<keyword evidence="2" id="KW-0812">Transmembrane</keyword>
<evidence type="ECO:0000256" key="2">
    <source>
        <dbReference type="SAM" id="Phobius"/>
    </source>
</evidence>
<evidence type="ECO:0000256" key="1">
    <source>
        <dbReference type="SAM" id="MobiDB-lite"/>
    </source>
</evidence>
<evidence type="ECO:0000259" key="3">
    <source>
        <dbReference type="Pfam" id="PF13828"/>
    </source>
</evidence>
<accession>A0A7D4QFB7</accession>
<keyword evidence="5" id="KW-1185">Reference proteome</keyword>
<organism evidence="4 5">
    <name type="scientific">Aquiluna borgnonia</name>
    <dbReference type="NCBI Taxonomy" id="2499157"/>
    <lineage>
        <taxon>Bacteria</taxon>
        <taxon>Bacillati</taxon>
        <taxon>Actinomycetota</taxon>
        <taxon>Actinomycetes</taxon>
        <taxon>Micrococcales</taxon>
        <taxon>Microbacteriaceae</taxon>
        <taxon>Luna cluster</taxon>
        <taxon>Luna-1 subcluster</taxon>
        <taxon>Aquiluna</taxon>
    </lineage>
</organism>
<dbReference type="KEGG" id="aqg:HRU87_00940"/>
<dbReference type="InterPro" id="IPR025241">
    <property type="entry name" value="DUF4190"/>
</dbReference>
<keyword evidence="2" id="KW-0472">Membrane</keyword>
<evidence type="ECO:0000313" key="5">
    <source>
        <dbReference type="Proteomes" id="UP000501003"/>
    </source>
</evidence>
<keyword evidence="2" id="KW-1133">Transmembrane helix</keyword>
<dbReference type="RefSeq" id="WP_173493105.1">
    <property type="nucleotide sequence ID" value="NZ_CP054056.1"/>
</dbReference>
<feature type="transmembrane region" description="Helical" evidence="2">
    <location>
        <begin position="42"/>
        <end position="67"/>
    </location>
</feature>
<proteinExistence type="predicted"/>
<name>A0A7D4QFB7_9MICO</name>
<feature type="transmembrane region" description="Helical" evidence="2">
    <location>
        <begin position="79"/>
        <end position="109"/>
    </location>
</feature>
<dbReference type="AlphaFoldDB" id="A0A7D4QFB7"/>
<dbReference type="EMBL" id="CP054056">
    <property type="protein sequence ID" value="QKJ24808.1"/>
    <property type="molecule type" value="Genomic_DNA"/>
</dbReference>
<dbReference type="Proteomes" id="UP000501003">
    <property type="component" value="Chromosome"/>
</dbReference>
<feature type="domain" description="DUF4190" evidence="3">
    <location>
        <begin position="42"/>
        <end position="98"/>
    </location>
</feature>
<evidence type="ECO:0000313" key="4">
    <source>
        <dbReference type="EMBL" id="QKJ24808.1"/>
    </source>
</evidence>
<protein>
    <submittedName>
        <fullName evidence="4">DUF4190 domain-containing protein</fullName>
    </submittedName>
</protein>
<sequence>MADKKVEPTEGSEENTPAEEAPSTSTTVAPKAKFDWSSLNTLAVVSLASAISGFAALVAVITGHISLAQIKRTGENGKAMAVTGLVLGYVNIALWIIFGVFGVIAQALMFSGGMGLQPMGPEFMEFHRGFDGMHMWQDR</sequence>
<reference evidence="4 5" key="1">
    <citation type="submission" date="2020-05" db="EMBL/GenBank/DDBJ databases">
        <title>Aquirufa sp. strain 15G-AUS-rot a new Aquirufa species.</title>
        <authorList>
            <person name="Pitt A."/>
            <person name="Hahn M.W."/>
        </authorList>
    </citation>
    <scope>NUCLEOTIDE SEQUENCE [LARGE SCALE GENOMIC DNA]</scope>
    <source>
        <strain evidence="4 5">15G-AUS-rot</strain>
    </source>
</reference>